<dbReference type="SUPFAM" id="SSF55874">
    <property type="entry name" value="ATPase domain of HSP90 chaperone/DNA topoisomerase II/histidine kinase"/>
    <property type="match status" value="3"/>
</dbReference>
<dbReference type="EMBL" id="LN714487">
    <property type="protein sequence ID" value="CEL70411.1"/>
    <property type="molecule type" value="Genomic_DNA"/>
</dbReference>
<feature type="domain" description="Branched-chain alpha-ketoacid dehydrogenase kinase/Pyruvate dehydrogenase kinase N-terminal" evidence="10">
    <location>
        <begin position="350"/>
        <end position="439"/>
    </location>
</feature>
<dbReference type="InterPro" id="IPR018955">
    <property type="entry name" value="BCDHK/PDK_N"/>
</dbReference>
<dbReference type="SUPFAM" id="SSF69012">
    <property type="entry name" value="alpha-ketoacid dehydrogenase kinase, N-terminal domain"/>
    <property type="match status" value="1"/>
</dbReference>
<feature type="compositionally biased region" description="Low complexity" evidence="9">
    <location>
        <begin position="305"/>
        <end position="323"/>
    </location>
</feature>
<dbReference type="GO" id="GO:0005524">
    <property type="term" value="F:ATP binding"/>
    <property type="evidence" value="ECO:0007669"/>
    <property type="project" value="UniProtKB-UniRule"/>
</dbReference>
<evidence type="ECO:0000313" key="11">
    <source>
        <dbReference type="EMBL" id="CEL70411.1"/>
    </source>
</evidence>
<dbReference type="PANTHER" id="PTHR11947:SF3">
    <property type="entry name" value="[PYRUVATE DEHYDROGENASE (ACETYL-TRANSFERRING)] KINASE, MITOCHONDRIAL"/>
    <property type="match status" value="1"/>
</dbReference>
<gene>
    <name evidence="11" type="ORF">BN1204_060930</name>
</gene>
<comment type="similarity">
    <text evidence="1 8">Belongs to the PDK/BCKDK protein kinase family.</text>
</comment>
<reference evidence="11" key="1">
    <citation type="journal article" date="2015" name="PLoS ONE">
        <title>Comprehensive Evaluation of Toxoplasma gondii VEG and Neospora caninum LIV Genomes with Tachyzoite Stage Transcriptome and Proteome Defines Novel Transcript Features.</title>
        <authorList>
            <person name="Ramaprasad A."/>
            <person name="Mourier T."/>
            <person name="Naeem R."/>
            <person name="Malas T.B."/>
            <person name="Moussa E."/>
            <person name="Panigrahi A."/>
            <person name="Vermont S.J."/>
            <person name="Otto T.D."/>
            <person name="Wastling J."/>
            <person name="Pain A."/>
        </authorList>
    </citation>
    <scope>NUCLEOTIDE SEQUENCE</scope>
    <source>
        <strain evidence="11">Liverpool</strain>
    </source>
</reference>
<dbReference type="GO" id="GO:0010906">
    <property type="term" value="P:regulation of glucose metabolic process"/>
    <property type="evidence" value="ECO:0007669"/>
    <property type="project" value="TreeGrafter"/>
</dbReference>
<dbReference type="Gene3D" id="3.30.565.10">
    <property type="entry name" value="Histidine kinase-like ATPase, C-terminal domain"/>
    <property type="match status" value="2"/>
</dbReference>
<feature type="region of interest" description="Disordered" evidence="9">
    <location>
        <begin position="706"/>
        <end position="805"/>
    </location>
</feature>
<keyword evidence="2 8" id="KW-0808">Transferase</keyword>
<evidence type="ECO:0000256" key="9">
    <source>
        <dbReference type="SAM" id="MobiDB-lite"/>
    </source>
</evidence>
<keyword evidence="4 8" id="KW-0418">Kinase</keyword>
<proteinExistence type="inferred from homology"/>
<keyword evidence="6 8" id="KW-0496">Mitochondrion</keyword>
<name>A0A0F7UN29_NEOCL</name>
<evidence type="ECO:0000256" key="4">
    <source>
        <dbReference type="ARBA" id="ARBA00022777"/>
    </source>
</evidence>
<evidence type="ECO:0000256" key="5">
    <source>
        <dbReference type="ARBA" id="ARBA00022840"/>
    </source>
</evidence>
<dbReference type="InterPro" id="IPR036890">
    <property type="entry name" value="HATPase_C_sf"/>
</dbReference>
<comment type="catalytic activity">
    <reaction evidence="7">
        <text>L-seryl-[pyruvate dehydrogenase E1 alpha subunit] + ATP = O-phospho-L-seryl-[pyruvate dehydrogenase E1 alpha subunit] + ADP + H(+)</text>
        <dbReference type="Rhea" id="RHEA:23052"/>
        <dbReference type="Rhea" id="RHEA-COMP:13689"/>
        <dbReference type="Rhea" id="RHEA-COMP:13690"/>
        <dbReference type="ChEBI" id="CHEBI:15378"/>
        <dbReference type="ChEBI" id="CHEBI:29999"/>
        <dbReference type="ChEBI" id="CHEBI:30616"/>
        <dbReference type="ChEBI" id="CHEBI:83421"/>
        <dbReference type="ChEBI" id="CHEBI:456216"/>
        <dbReference type="EC" id="2.7.11.2"/>
    </reaction>
</comment>
<evidence type="ECO:0000256" key="2">
    <source>
        <dbReference type="ARBA" id="ARBA00022679"/>
    </source>
</evidence>
<dbReference type="PANTHER" id="PTHR11947">
    <property type="entry name" value="PYRUVATE DEHYDROGENASE KINASE"/>
    <property type="match status" value="1"/>
</dbReference>
<dbReference type="AlphaFoldDB" id="A0A0F7UN29"/>
<dbReference type="GO" id="GO:0004740">
    <property type="term" value="F:pyruvate dehydrogenase (acetyl-transferring) kinase activity"/>
    <property type="evidence" value="ECO:0007669"/>
    <property type="project" value="UniProtKB-EC"/>
</dbReference>
<sequence length="887" mass="95100">MGRGAVRIWSSSASRLRLDKQCGDPALHHIPVEASSLSSSPSSRLFFSSRLSESSGVCASAVPRSSLSSSLSSRLFFSSCLSESSGVCASAVPWSSLSSSLSSRLFSSSCLSESSGVCASAVPRSSLSSSLSSRLFFSSCLSESSGVCASAVPRSSLCFFSSVHGNTERQNSSSRATPRETCASSLSAFFLHRERTHCCLAHCSPRASFPRSHSSALLSPLFAHPGATVASFVYASELREKKLLKPQRRGVATVTASQVVLSKERHDQLLMAEITEFAMRPCRPLTLQEIAYLKGPRTPPPPAQSPAQNALLSSSEEAPPSSSTAFSGAGDGHSVELFLSVELPVRFATRIKQIEAVRQLYVESFKQLRMCTWTNKAEFAKLLKNLKRRHAPIAPLLVTGMRNLKRRFPDIFTDEFVDDFLDGFFLSRIGTEMLTSAYLSPSGIVDTAKSAAVFESPDAERLCHYHYGCCPRVLIWNHERERFACVPQYLYYILFELFKNAMRATVERFGGDSSSRSTLSSSGGNFRLIRDFSRSCSSRSSPLSPFDELDEGLSSVRTARSPGGAFGPSGVREDEYDGSFVFYGRPPHYETKIADSDTKLPPIQVVVSGDNRVIAIKMSDQGGGVGQESIEKIWSYMYTTARPVEIGVSQSPPAFVAPADEVASSPPTVGSLDAAPPTIPGAALASPGLDAPACGDARDAARRRAFGFTSGDGRRSGDTGGSAWASGASDTPAAGSYTRRLCSGPHSPSLEKRAQLGKVERSGCGLSERELERTETDTGSPRDTGHTPAVGSASLPSSAGSPATPQVSPLAGFGCGLPLSRLYASYLGGRLEILSLPFHGSDAYLYLNRIGDKERMPPNSFPQGVAQAGRGELRTREELELLGLPRD</sequence>
<accession>A0A0F7UN29</accession>
<evidence type="ECO:0000256" key="6">
    <source>
        <dbReference type="ARBA" id="ARBA00023128"/>
    </source>
</evidence>
<evidence type="ECO:0000256" key="1">
    <source>
        <dbReference type="ARBA" id="ARBA00006155"/>
    </source>
</evidence>
<dbReference type="InterPro" id="IPR039028">
    <property type="entry name" value="BCKD/PDK"/>
</dbReference>
<evidence type="ECO:0000256" key="8">
    <source>
        <dbReference type="RuleBase" id="RU366032"/>
    </source>
</evidence>
<protein>
    <recommendedName>
        <fullName evidence="8">Protein-serine/threonine kinase</fullName>
        <ecNumber evidence="8">2.7.11.-</ecNumber>
    </recommendedName>
</protein>
<dbReference type="Pfam" id="PF10436">
    <property type="entry name" value="BCDHK_Adom3"/>
    <property type="match status" value="1"/>
</dbReference>
<evidence type="ECO:0000259" key="10">
    <source>
        <dbReference type="Pfam" id="PF10436"/>
    </source>
</evidence>
<keyword evidence="3 8" id="KW-0547">Nucleotide-binding</keyword>
<comment type="subcellular location">
    <subcellularLocation>
        <location evidence="8">Mitochondrion matrix</location>
    </subcellularLocation>
</comment>
<evidence type="ECO:0000256" key="7">
    <source>
        <dbReference type="ARBA" id="ARBA00048201"/>
    </source>
</evidence>
<keyword evidence="11" id="KW-0670">Pyruvate</keyword>
<organism evidence="11">
    <name type="scientific">Neospora caninum (strain Liverpool)</name>
    <dbReference type="NCBI Taxonomy" id="572307"/>
    <lineage>
        <taxon>Eukaryota</taxon>
        <taxon>Sar</taxon>
        <taxon>Alveolata</taxon>
        <taxon>Apicomplexa</taxon>
        <taxon>Conoidasida</taxon>
        <taxon>Coccidia</taxon>
        <taxon>Eucoccidiorida</taxon>
        <taxon>Eimeriorina</taxon>
        <taxon>Sarcocystidae</taxon>
        <taxon>Neospora</taxon>
    </lineage>
</organism>
<keyword evidence="5 8" id="KW-0067">ATP-binding</keyword>
<feature type="compositionally biased region" description="Basic and acidic residues" evidence="9">
    <location>
        <begin position="749"/>
        <end position="776"/>
    </location>
</feature>
<dbReference type="InterPro" id="IPR036784">
    <property type="entry name" value="AK/P_DHK_N_sf"/>
</dbReference>
<dbReference type="Gene3D" id="1.20.140.20">
    <property type="entry name" value="Alpha-ketoacid/pyruvate dehydrogenase kinase, N-terminal domain"/>
    <property type="match status" value="1"/>
</dbReference>
<evidence type="ECO:0000256" key="3">
    <source>
        <dbReference type="ARBA" id="ARBA00022741"/>
    </source>
</evidence>
<dbReference type="EC" id="2.7.11.-" evidence="8"/>
<feature type="compositionally biased region" description="Low complexity" evidence="9">
    <location>
        <begin position="788"/>
        <end position="805"/>
    </location>
</feature>
<feature type="region of interest" description="Disordered" evidence="9">
    <location>
        <begin position="293"/>
        <end position="328"/>
    </location>
</feature>
<dbReference type="GO" id="GO:0005759">
    <property type="term" value="C:mitochondrial matrix"/>
    <property type="evidence" value="ECO:0007669"/>
    <property type="project" value="UniProtKB-SubCell"/>
</dbReference>